<accession>A0A2H0UAR8</accession>
<comment type="caution">
    <text evidence="2">The sequence shown here is derived from an EMBL/GenBank/DDBJ whole genome shotgun (WGS) entry which is preliminary data.</text>
</comment>
<dbReference type="CDD" id="cd03801">
    <property type="entry name" value="GT4_PimA-like"/>
    <property type="match status" value="1"/>
</dbReference>
<dbReference type="SUPFAM" id="SSF53756">
    <property type="entry name" value="UDP-Glycosyltransferase/glycogen phosphorylase"/>
    <property type="match status" value="1"/>
</dbReference>
<proteinExistence type="predicted"/>
<gene>
    <name evidence="2" type="ORF">COU19_00565</name>
</gene>
<organism evidence="2 3">
    <name type="scientific">Candidatus Kaiserbacteria bacterium CG10_big_fil_rev_8_21_14_0_10_56_12</name>
    <dbReference type="NCBI Taxonomy" id="1974611"/>
    <lineage>
        <taxon>Bacteria</taxon>
        <taxon>Candidatus Kaiseribacteriota</taxon>
    </lineage>
</organism>
<sequence>MNVLMISGDRTLLDPGSEAEKRLAMQHDHVDRLDVMVWPQVHSFWQIVKTAYRHAYDVVTVQDPFWRGWVGLCAARLAGARLNVQVHVDLRAEPWWRRWLAAVPLEAAYSIRAVSERAQSRLYPRHHEKTHTLPIYIDLERFIHLERVPHEKPTILWIGRFEKEKDPLRAIAVLKQVQKSNPAVKLIMLGAGRLEAVLHKAAEGVPVEFPGWKPPEEYLKVADVVLSTSPYESWGASIIEALAAGVPVVAPDVGVAREAGALIADHAHLAQVVTQVLEERPRGELRIAFLSKEEWTARWHKTLV</sequence>
<dbReference type="Gene3D" id="3.40.50.2000">
    <property type="entry name" value="Glycogen Phosphorylase B"/>
    <property type="match status" value="2"/>
</dbReference>
<dbReference type="PANTHER" id="PTHR45947">
    <property type="entry name" value="SULFOQUINOVOSYL TRANSFERASE SQD2"/>
    <property type="match status" value="1"/>
</dbReference>
<dbReference type="InterPro" id="IPR001296">
    <property type="entry name" value="Glyco_trans_1"/>
</dbReference>
<dbReference type="Pfam" id="PF00534">
    <property type="entry name" value="Glycos_transf_1"/>
    <property type="match status" value="1"/>
</dbReference>
<reference evidence="3" key="1">
    <citation type="submission" date="2017-09" db="EMBL/GenBank/DDBJ databases">
        <title>Depth-based differentiation of microbial function through sediment-hosted aquifers and enrichment of novel symbionts in the deep terrestrial subsurface.</title>
        <authorList>
            <person name="Probst A.J."/>
            <person name="Ladd B."/>
            <person name="Jarett J.K."/>
            <person name="Geller-Mcgrath D.E."/>
            <person name="Sieber C.M.K."/>
            <person name="Emerson J.B."/>
            <person name="Anantharaman K."/>
            <person name="Thomas B.C."/>
            <person name="Malmstrom R."/>
            <person name="Stieglmeier M."/>
            <person name="Klingl A."/>
            <person name="Woyke T."/>
            <person name="Ryan C.M."/>
            <person name="Banfield J.F."/>
        </authorList>
    </citation>
    <scope>NUCLEOTIDE SEQUENCE [LARGE SCALE GENOMIC DNA]</scope>
</reference>
<dbReference type="GO" id="GO:0016757">
    <property type="term" value="F:glycosyltransferase activity"/>
    <property type="evidence" value="ECO:0007669"/>
    <property type="project" value="InterPro"/>
</dbReference>
<evidence type="ECO:0000313" key="3">
    <source>
        <dbReference type="Proteomes" id="UP000230179"/>
    </source>
</evidence>
<feature type="domain" description="Glycosyl transferase family 1" evidence="1">
    <location>
        <begin position="148"/>
        <end position="259"/>
    </location>
</feature>
<dbReference type="Proteomes" id="UP000230179">
    <property type="component" value="Unassembled WGS sequence"/>
</dbReference>
<dbReference type="AlphaFoldDB" id="A0A2H0UAR8"/>
<dbReference type="PANTHER" id="PTHR45947:SF3">
    <property type="entry name" value="SULFOQUINOVOSYL TRANSFERASE SQD2"/>
    <property type="match status" value="1"/>
</dbReference>
<evidence type="ECO:0000259" key="1">
    <source>
        <dbReference type="Pfam" id="PF00534"/>
    </source>
</evidence>
<dbReference type="InterPro" id="IPR050194">
    <property type="entry name" value="Glycosyltransferase_grp1"/>
</dbReference>
<evidence type="ECO:0000313" key="2">
    <source>
        <dbReference type="EMBL" id="PIR83440.1"/>
    </source>
</evidence>
<protein>
    <recommendedName>
        <fullName evidence="1">Glycosyl transferase family 1 domain-containing protein</fullName>
    </recommendedName>
</protein>
<name>A0A2H0UAR8_9BACT</name>
<dbReference type="EMBL" id="PFBL01000004">
    <property type="protein sequence ID" value="PIR83440.1"/>
    <property type="molecule type" value="Genomic_DNA"/>
</dbReference>